<dbReference type="GO" id="GO:0008800">
    <property type="term" value="F:beta-lactamase activity"/>
    <property type="evidence" value="ECO:0007669"/>
    <property type="project" value="InterPro"/>
</dbReference>
<dbReference type="KEGG" id="pmt:PMT_1764"/>
<dbReference type="HOGENOM" id="CLU_924163_0_0_3"/>
<evidence type="ECO:0000313" key="3">
    <source>
        <dbReference type="Proteomes" id="UP000001423"/>
    </source>
</evidence>
<dbReference type="AlphaFoldDB" id="Q7V516"/>
<protein>
    <recommendedName>
        <fullName evidence="1">Beta-lactamase class A catalytic domain-containing protein</fullName>
    </recommendedName>
</protein>
<dbReference type="Gene3D" id="3.40.710.10">
    <property type="entry name" value="DD-peptidase/beta-lactamase superfamily"/>
    <property type="match status" value="1"/>
</dbReference>
<evidence type="ECO:0000259" key="1">
    <source>
        <dbReference type="Pfam" id="PF13354"/>
    </source>
</evidence>
<dbReference type="InterPro" id="IPR000871">
    <property type="entry name" value="Beta-lactam_class-A"/>
</dbReference>
<dbReference type="OrthoDB" id="7510992at2"/>
<reference evidence="2 3" key="1">
    <citation type="journal article" date="2003" name="Nature">
        <title>Genome divergence in two Prochlorococcus ecotypes reflects oceanic niche differentiation.</title>
        <authorList>
            <person name="Rocap G."/>
            <person name="Larimer F.W."/>
            <person name="Lamerdin J.E."/>
            <person name="Malfatti S."/>
            <person name="Chain P."/>
            <person name="Ahlgren N.A."/>
            <person name="Arellano A."/>
            <person name="Coleman M."/>
            <person name="Hauser L."/>
            <person name="Hess W.R."/>
            <person name="Johnson Z.I."/>
            <person name="Land M.L."/>
            <person name="Lindell D."/>
            <person name="Post A.F."/>
            <person name="Regala W."/>
            <person name="Shah M."/>
            <person name="Shaw S.L."/>
            <person name="Steglich C."/>
            <person name="Sullivan M.B."/>
            <person name="Ting C.S."/>
            <person name="Tolonen A."/>
            <person name="Webb E.A."/>
            <person name="Zinser E.R."/>
            <person name="Chisholm S.W."/>
        </authorList>
    </citation>
    <scope>NUCLEOTIDE SEQUENCE [LARGE SCALE GENOMIC DNA]</scope>
    <source>
        <strain evidence="3">MIT 9313</strain>
    </source>
</reference>
<organism evidence="2 3">
    <name type="scientific">Prochlorococcus marinus (strain MIT 9313)</name>
    <dbReference type="NCBI Taxonomy" id="74547"/>
    <lineage>
        <taxon>Bacteria</taxon>
        <taxon>Bacillati</taxon>
        <taxon>Cyanobacteriota</taxon>
        <taxon>Cyanophyceae</taxon>
        <taxon>Synechococcales</taxon>
        <taxon>Prochlorococcaceae</taxon>
        <taxon>Prochlorococcus</taxon>
    </lineage>
</organism>
<keyword evidence="3" id="KW-1185">Reference proteome</keyword>
<dbReference type="InterPro" id="IPR045155">
    <property type="entry name" value="Beta-lactam_cat"/>
</dbReference>
<dbReference type="Proteomes" id="UP000001423">
    <property type="component" value="Chromosome"/>
</dbReference>
<dbReference type="PANTHER" id="PTHR35333:SF3">
    <property type="entry name" value="BETA-LACTAMASE-TYPE TRANSPEPTIDASE FOLD CONTAINING PROTEIN"/>
    <property type="match status" value="1"/>
</dbReference>
<gene>
    <name evidence="2" type="ordered locus">PMT_1764</name>
</gene>
<dbReference type="RefSeq" id="WP_011131131.1">
    <property type="nucleotide sequence ID" value="NC_005071.1"/>
</dbReference>
<dbReference type="eggNOG" id="COG2367">
    <property type="taxonomic scope" value="Bacteria"/>
</dbReference>
<name>Q7V516_PROMM</name>
<dbReference type="Pfam" id="PF13354">
    <property type="entry name" value="Beta-lactamase2"/>
    <property type="match status" value="1"/>
</dbReference>
<accession>Q7V516</accession>
<feature type="domain" description="Beta-lactamase class A catalytic" evidence="1">
    <location>
        <begin position="90"/>
        <end position="273"/>
    </location>
</feature>
<dbReference type="InterPro" id="IPR012338">
    <property type="entry name" value="Beta-lactam/transpept-like"/>
</dbReference>
<proteinExistence type="predicted"/>
<dbReference type="SUPFAM" id="SSF56601">
    <property type="entry name" value="beta-lactamase/transpeptidase-like"/>
    <property type="match status" value="1"/>
</dbReference>
<evidence type="ECO:0000313" key="2">
    <source>
        <dbReference type="EMBL" id="CAE21939.1"/>
    </source>
</evidence>
<dbReference type="GO" id="GO:0046677">
    <property type="term" value="P:response to antibiotic"/>
    <property type="evidence" value="ECO:0007669"/>
    <property type="project" value="InterPro"/>
</dbReference>
<dbReference type="PANTHER" id="PTHR35333">
    <property type="entry name" value="BETA-LACTAMASE"/>
    <property type="match status" value="1"/>
</dbReference>
<sequence>MAFYRPDSAMQAQLKGLLDRLAAERRPGLHNSVAISWVRYDCSDPTPGSGSGAGWSDQRILFPASVVKLVYALAAEAWLQRDLLPEADELRRAMRDMIADSSNDATSLVLDLLTGTTSGPSLLGESWQTWQQQRHLVNDWLQGLGWEELEKVNCCQKTWGDGPYGRERDFYGVGLGNRNALTTAATARLLESVMTDALVSPLACKRLRQLLSRSIDLMQRKADPENQVDGFLGEGLPVGSRLWSKAGWMSQARHDAAWWSLQGGRPMLLVVFTQGRERANDTTLLPAIARELSKL</sequence>
<dbReference type="GO" id="GO:0030655">
    <property type="term" value="P:beta-lactam antibiotic catabolic process"/>
    <property type="evidence" value="ECO:0007669"/>
    <property type="project" value="InterPro"/>
</dbReference>
<dbReference type="EMBL" id="BX548175">
    <property type="protein sequence ID" value="CAE21939.1"/>
    <property type="molecule type" value="Genomic_DNA"/>
</dbReference>